<organism evidence="2 3">
    <name type="scientific">Lentzea indica</name>
    <dbReference type="NCBI Taxonomy" id="2604800"/>
    <lineage>
        <taxon>Bacteria</taxon>
        <taxon>Bacillati</taxon>
        <taxon>Actinomycetota</taxon>
        <taxon>Actinomycetes</taxon>
        <taxon>Pseudonocardiales</taxon>
        <taxon>Pseudonocardiaceae</taxon>
        <taxon>Lentzea</taxon>
    </lineage>
</organism>
<dbReference type="InterPro" id="IPR037883">
    <property type="entry name" value="Knr4/Smi1-like_sf"/>
</dbReference>
<sequence>MASRSAAVDVLADVVGWSGLPKWQPDWEVTERLLGLALPDDYKALLDTVPMGEYAGTVSMNAPTLRGHEGDLLALFREVMLSLKSGRKKPYAAFPELPGLIPWAEFDHPMGGTLFWLADEGNPNSWPVVAWGADGNWEEYDVGAVGFLIALVRGKLPSKLLAPKPGAPAYRTSQDLPGAPNNTGR</sequence>
<proteinExistence type="predicted"/>
<feature type="region of interest" description="Disordered" evidence="1">
    <location>
        <begin position="164"/>
        <end position="185"/>
    </location>
</feature>
<evidence type="ECO:0000313" key="3">
    <source>
        <dbReference type="Proteomes" id="UP001515943"/>
    </source>
</evidence>
<dbReference type="Proteomes" id="UP001515943">
    <property type="component" value="Unassembled WGS sequence"/>
</dbReference>
<keyword evidence="3" id="KW-1185">Reference proteome</keyword>
<comment type="caution">
    <text evidence="2">The sequence shown here is derived from an EMBL/GenBank/DDBJ whole genome shotgun (WGS) entry which is preliminary data.</text>
</comment>
<evidence type="ECO:0000313" key="2">
    <source>
        <dbReference type="EMBL" id="NKE62032.1"/>
    </source>
</evidence>
<accession>A0ABX1FU24</accession>
<evidence type="ECO:0000256" key="1">
    <source>
        <dbReference type="SAM" id="MobiDB-lite"/>
    </source>
</evidence>
<protein>
    <submittedName>
        <fullName evidence="2">SMI1/KNR4 family protein</fullName>
    </submittedName>
</protein>
<feature type="compositionally biased region" description="Polar residues" evidence="1">
    <location>
        <begin position="171"/>
        <end position="185"/>
    </location>
</feature>
<dbReference type="SUPFAM" id="SSF160631">
    <property type="entry name" value="SMI1/KNR4-like"/>
    <property type="match status" value="1"/>
</dbReference>
<reference evidence="2 3" key="1">
    <citation type="submission" date="2019-08" db="EMBL/GenBank/DDBJ databases">
        <title>Lentzea from Indian Himalayas.</title>
        <authorList>
            <person name="Mandal S."/>
            <person name="Mallick Gupta A."/>
            <person name="Maiti P.K."/>
            <person name="Sarkar J."/>
            <person name="Mandal S."/>
        </authorList>
    </citation>
    <scope>NUCLEOTIDE SEQUENCE [LARGE SCALE GENOMIC DNA]</scope>
    <source>
        <strain evidence="2 3">PSKA42</strain>
    </source>
</reference>
<dbReference type="EMBL" id="VSRL01000215">
    <property type="protein sequence ID" value="NKE62032.1"/>
    <property type="molecule type" value="Genomic_DNA"/>
</dbReference>
<gene>
    <name evidence="2" type="ORF">FXN61_36885</name>
</gene>
<name>A0ABX1FU24_9PSEU</name>
<dbReference type="RefSeq" id="WP_167978681.1">
    <property type="nucleotide sequence ID" value="NZ_VSRL01000215.1"/>
</dbReference>